<accession>A0A9W6U8F0</accession>
<evidence type="ECO:0000313" key="2">
    <source>
        <dbReference type="EMBL" id="GMF31073.1"/>
    </source>
</evidence>
<comment type="caution">
    <text evidence="2">The sequence shown here is derived from an EMBL/GenBank/DDBJ whole genome shotgun (WGS) entry which is preliminary data.</text>
</comment>
<keyword evidence="3" id="KW-1185">Reference proteome</keyword>
<sequence length="528" mass="58275">MDLPVSAEVPFGDKLPGYGLKDSLATDWLIFTGPDVSESTHRFSSPDGSSKPSSAAVAVEAHVAQARSGSPGVSSFASASSSSAPSNSVVTREVLEELLIKAGASLRSERVIAVLGPRLEQLGRLADGLQVSPSIRGDRRVRSRVDAAKSLEEVVNAAVSCLDVGGDVKLDLVTMRGQLYSAEAAQAAAEKSLHQEIYRRENAEVLAKTAFGERDSLRVEPRRSKEAQAQLVKKVEQLVKKVEQLNAIVAKCGAQLPRLKRSLFTRILGTWQVVRRQLPSHACLFSTVDFDVNVKVSQRASFDQRLCTYWRSFRGFGDEEDADLGYALWERDHWIPARAVELFFSHAFAVLANIDSARFGPEDQARICRELEAARAKWVVYLADRTKRCDRLRVKLVYKVWRWAVDEDPALADIPPEFLFKSSIPGYSFEYLTWVPKSSAWLSEVAALDELQPWRTGWVGAPAQHPYNTTFVPCNPSAPMFVPVGFSRESVGRQIQVDPAQTASEVSAGWDSDFRGPASPDLAQMLRP</sequence>
<protein>
    <submittedName>
        <fullName evidence="2">Unnamed protein product</fullName>
    </submittedName>
</protein>
<dbReference type="EMBL" id="BSXW01000878">
    <property type="protein sequence ID" value="GMF31073.1"/>
    <property type="molecule type" value="Genomic_DNA"/>
</dbReference>
<name>A0A9W6U8F0_9STRA</name>
<organism evidence="2 3">
    <name type="scientific">Phytophthora lilii</name>
    <dbReference type="NCBI Taxonomy" id="2077276"/>
    <lineage>
        <taxon>Eukaryota</taxon>
        <taxon>Sar</taxon>
        <taxon>Stramenopiles</taxon>
        <taxon>Oomycota</taxon>
        <taxon>Peronosporomycetes</taxon>
        <taxon>Peronosporales</taxon>
        <taxon>Peronosporaceae</taxon>
        <taxon>Phytophthora</taxon>
    </lineage>
</organism>
<evidence type="ECO:0000313" key="3">
    <source>
        <dbReference type="Proteomes" id="UP001165083"/>
    </source>
</evidence>
<gene>
    <name evidence="2" type="ORF">Plil01_001329300</name>
</gene>
<dbReference type="AlphaFoldDB" id="A0A9W6U8F0"/>
<reference evidence="2" key="1">
    <citation type="submission" date="2023-04" db="EMBL/GenBank/DDBJ databases">
        <title>Phytophthora lilii NBRC 32176.</title>
        <authorList>
            <person name="Ichikawa N."/>
            <person name="Sato H."/>
            <person name="Tonouchi N."/>
        </authorList>
    </citation>
    <scope>NUCLEOTIDE SEQUENCE</scope>
    <source>
        <strain evidence="2">NBRC 32176</strain>
    </source>
</reference>
<evidence type="ECO:0000256" key="1">
    <source>
        <dbReference type="SAM" id="MobiDB-lite"/>
    </source>
</evidence>
<dbReference type="Proteomes" id="UP001165083">
    <property type="component" value="Unassembled WGS sequence"/>
</dbReference>
<feature type="region of interest" description="Disordered" evidence="1">
    <location>
        <begin position="502"/>
        <end position="528"/>
    </location>
</feature>
<proteinExistence type="predicted"/>